<dbReference type="InterPro" id="IPR012823">
    <property type="entry name" value="Flagell_FliJ"/>
</dbReference>
<dbReference type="EMBL" id="JBHTIU010000027">
    <property type="protein sequence ID" value="MFD0869190.1"/>
    <property type="molecule type" value="Genomic_DNA"/>
</dbReference>
<dbReference type="Gene3D" id="1.10.287.1700">
    <property type="match status" value="1"/>
</dbReference>
<gene>
    <name evidence="12" type="primary">fliJ</name>
    <name evidence="12" type="ORF">ACFQ03_08500</name>
</gene>
<keyword evidence="12" id="KW-0282">Flagellum</keyword>
<keyword evidence="4" id="KW-0813">Transport</keyword>
<evidence type="ECO:0000256" key="11">
    <source>
        <dbReference type="SAM" id="Coils"/>
    </source>
</evidence>
<evidence type="ECO:0000256" key="6">
    <source>
        <dbReference type="ARBA" id="ARBA00022500"/>
    </source>
</evidence>
<protein>
    <recommendedName>
        <fullName evidence="3">Flagellar FliJ protein</fullName>
    </recommendedName>
</protein>
<evidence type="ECO:0000256" key="7">
    <source>
        <dbReference type="ARBA" id="ARBA00022795"/>
    </source>
</evidence>
<evidence type="ECO:0000256" key="8">
    <source>
        <dbReference type="ARBA" id="ARBA00022927"/>
    </source>
</evidence>
<reference evidence="13" key="1">
    <citation type="journal article" date="2019" name="Int. J. Syst. Evol. Microbiol.">
        <title>The Global Catalogue of Microorganisms (GCM) 10K type strain sequencing project: providing services to taxonomists for standard genome sequencing and annotation.</title>
        <authorList>
            <consortium name="The Broad Institute Genomics Platform"/>
            <consortium name="The Broad Institute Genome Sequencing Center for Infectious Disease"/>
            <person name="Wu L."/>
            <person name="Ma J."/>
        </authorList>
    </citation>
    <scope>NUCLEOTIDE SEQUENCE [LARGE SCALE GENOMIC DNA]</scope>
    <source>
        <strain evidence="13">CCUG 57263</strain>
    </source>
</reference>
<comment type="similarity">
    <text evidence="2">Belongs to the FliJ family.</text>
</comment>
<keyword evidence="6" id="KW-0145">Chemotaxis</keyword>
<dbReference type="Proteomes" id="UP001597120">
    <property type="component" value="Unassembled WGS sequence"/>
</dbReference>
<evidence type="ECO:0000256" key="4">
    <source>
        <dbReference type="ARBA" id="ARBA00022448"/>
    </source>
</evidence>
<sequence>MPFKFAFQKIVDLKTSEKTQAEWTLSSAVGELRSQEQSLHQLRLEKQRMQDRISAESAAQTTVSQLMIYQSYMEHIDHKISEKYKAVTAAQNNVDRKKETLNLKMMEEKIWLNARDKAKQRFMFEMLKKEQDALDEMASVRHLRTL</sequence>
<feature type="coiled-coil region" evidence="11">
    <location>
        <begin position="32"/>
        <end position="59"/>
    </location>
</feature>
<comment type="caution">
    <text evidence="12">The sequence shown here is derived from an EMBL/GenBank/DDBJ whole genome shotgun (WGS) entry which is preliminary data.</text>
</comment>
<proteinExistence type="inferred from homology"/>
<keyword evidence="8" id="KW-0653">Protein transport</keyword>
<accession>A0ABW3D6V4</accession>
<comment type="subcellular location">
    <subcellularLocation>
        <location evidence="1">Cell membrane</location>
        <topology evidence="1">Peripheral membrane protein</topology>
        <orientation evidence="1">Cytoplasmic side</orientation>
    </subcellularLocation>
</comment>
<keyword evidence="9" id="KW-0472">Membrane</keyword>
<keyword evidence="11" id="KW-0175">Coiled coil</keyword>
<keyword evidence="12" id="KW-0969">Cilium</keyword>
<evidence type="ECO:0000313" key="12">
    <source>
        <dbReference type="EMBL" id="MFD0869190.1"/>
    </source>
</evidence>
<evidence type="ECO:0000313" key="13">
    <source>
        <dbReference type="Proteomes" id="UP001597120"/>
    </source>
</evidence>
<keyword evidence="10" id="KW-1006">Bacterial flagellum protein export</keyword>
<evidence type="ECO:0000256" key="3">
    <source>
        <dbReference type="ARBA" id="ARBA00020392"/>
    </source>
</evidence>
<name>A0ABW3D6V4_9BACL</name>
<evidence type="ECO:0000256" key="1">
    <source>
        <dbReference type="ARBA" id="ARBA00004413"/>
    </source>
</evidence>
<keyword evidence="5" id="KW-1003">Cell membrane</keyword>
<keyword evidence="7" id="KW-1005">Bacterial flagellum biogenesis</keyword>
<keyword evidence="13" id="KW-1185">Reference proteome</keyword>
<dbReference type="Pfam" id="PF02050">
    <property type="entry name" value="FliJ"/>
    <property type="match status" value="1"/>
</dbReference>
<evidence type="ECO:0000256" key="5">
    <source>
        <dbReference type="ARBA" id="ARBA00022475"/>
    </source>
</evidence>
<evidence type="ECO:0000256" key="9">
    <source>
        <dbReference type="ARBA" id="ARBA00023136"/>
    </source>
</evidence>
<evidence type="ECO:0000256" key="10">
    <source>
        <dbReference type="ARBA" id="ARBA00023225"/>
    </source>
</evidence>
<dbReference type="RefSeq" id="WP_144933162.1">
    <property type="nucleotide sequence ID" value="NZ_JBHTIU010000027.1"/>
</dbReference>
<dbReference type="NCBIfam" id="TIGR02473">
    <property type="entry name" value="flagell_FliJ"/>
    <property type="match status" value="1"/>
</dbReference>
<keyword evidence="12" id="KW-0966">Cell projection</keyword>
<organism evidence="12 13">
    <name type="scientific">Paenibacillus residui</name>
    <dbReference type="NCBI Taxonomy" id="629724"/>
    <lineage>
        <taxon>Bacteria</taxon>
        <taxon>Bacillati</taxon>
        <taxon>Bacillota</taxon>
        <taxon>Bacilli</taxon>
        <taxon>Bacillales</taxon>
        <taxon>Paenibacillaceae</taxon>
        <taxon>Paenibacillus</taxon>
    </lineage>
</organism>
<evidence type="ECO:0000256" key="2">
    <source>
        <dbReference type="ARBA" id="ARBA00010004"/>
    </source>
</evidence>
<dbReference type="InterPro" id="IPR053716">
    <property type="entry name" value="Flag_assembly_chemotaxis_eff"/>
</dbReference>